<dbReference type="InterPro" id="IPR010985">
    <property type="entry name" value="Ribbon_hlx_hlx"/>
</dbReference>
<dbReference type="RefSeq" id="WP_213543594.1">
    <property type="nucleotide sequence ID" value="NZ_AP023420.1"/>
</dbReference>
<sequence>MFIIQKNGASNKTIRMPNALIEQLDELAASEDISFNQLVVQCCEYALANLPVNNGKITCTEQFISKKKQIKAEFQKYMAKRSNANEATILQIFSDAIYATQHRHADLGIDLYSVLIGKVDIDEYRNALEKYFIKIGRQNPEYHARNYANCTKQLKEFMEETELI</sequence>
<dbReference type="Proteomes" id="UP000679848">
    <property type="component" value="Chromosome"/>
</dbReference>
<dbReference type="KEGG" id="pfaa:MM59RIKEN_28560"/>
<dbReference type="NCBIfam" id="NF041551">
    <property type="entry name" value="YlcI_YnfO_N"/>
    <property type="match status" value="1"/>
</dbReference>
<organism evidence="1 2">
    <name type="scientific">Pusillibacter faecalis</name>
    <dbReference type="NCBI Taxonomy" id="2714358"/>
    <lineage>
        <taxon>Bacteria</taxon>
        <taxon>Bacillati</taxon>
        <taxon>Bacillota</taxon>
        <taxon>Clostridia</taxon>
        <taxon>Eubacteriales</taxon>
        <taxon>Oscillospiraceae</taxon>
        <taxon>Pusillibacter</taxon>
    </lineage>
</organism>
<evidence type="ECO:0000313" key="1">
    <source>
        <dbReference type="EMBL" id="BCK85537.1"/>
    </source>
</evidence>
<dbReference type="GO" id="GO:0006355">
    <property type="term" value="P:regulation of DNA-templated transcription"/>
    <property type="evidence" value="ECO:0007669"/>
    <property type="project" value="InterPro"/>
</dbReference>
<protein>
    <submittedName>
        <fullName evidence="1">Uncharacterized protein</fullName>
    </submittedName>
</protein>
<proteinExistence type="predicted"/>
<name>A0A810QHC7_9FIRM</name>
<keyword evidence="2" id="KW-1185">Reference proteome</keyword>
<dbReference type="AlphaFoldDB" id="A0A810QHC7"/>
<evidence type="ECO:0000313" key="2">
    <source>
        <dbReference type="Proteomes" id="UP000679848"/>
    </source>
</evidence>
<dbReference type="SUPFAM" id="SSF47598">
    <property type="entry name" value="Ribbon-helix-helix"/>
    <property type="match status" value="1"/>
</dbReference>
<dbReference type="EMBL" id="AP023420">
    <property type="protein sequence ID" value="BCK85537.1"/>
    <property type="molecule type" value="Genomic_DNA"/>
</dbReference>
<reference evidence="1" key="1">
    <citation type="submission" date="2020-09" db="EMBL/GenBank/DDBJ databases">
        <title>New species isolated from human feces.</title>
        <authorList>
            <person name="Kitahara M."/>
            <person name="Shigeno Y."/>
            <person name="Shime M."/>
            <person name="Matsumoto Y."/>
            <person name="Nakamura S."/>
            <person name="Motooka D."/>
            <person name="Fukuoka S."/>
            <person name="Nishikawa H."/>
            <person name="Benno Y."/>
        </authorList>
    </citation>
    <scope>NUCLEOTIDE SEQUENCE</scope>
    <source>
        <strain evidence="1">MM59</strain>
    </source>
</reference>
<gene>
    <name evidence="1" type="ORF">MM59RIKEN_28560</name>
</gene>
<accession>A0A810QHC7</accession>